<dbReference type="PANTHER" id="PTHR12993:SF11">
    <property type="entry name" value="N-ACETYLGLUCOSAMINYL-PHOSPHATIDYLINOSITOL DE-N-ACETYLASE"/>
    <property type="match status" value="1"/>
</dbReference>
<dbReference type="SUPFAM" id="SSF102588">
    <property type="entry name" value="LmbE-like"/>
    <property type="match status" value="1"/>
</dbReference>
<dbReference type="Proteomes" id="UP000007967">
    <property type="component" value="Chromosome"/>
</dbReference>
<dbReference type="Gene3D" id="3.40.50.10320">
    <property type="entry name" value="LmbE-like"/>
    <property type="match status" value="1"/>
</dbReference>
<proteinExistence type="predicted"/>
<dbReference type="KEGG" id="kfl:Kfla_4513"/>
<dbReference type="GO" id="GO:0016811">
    <property type="term" value="F:hydrolase activity, acting on carbon-nitrogen (but not peptide) bonds, in linear amides"/>
    <property type="evidence" value="ECO:0007669"/>
    <property type="project" value="TreeGrafter"/>
</dbReference>
<dbReference type="PANTHER" id="PTHR12993">
    <property type="entry name" value="N-ACETYLGLUCOSAMINYL-PHOSPHATIDYLINOSITOL DE-N-ACETYLASE-RELATED"/>
    <property type="match status" value="1"/>
</dbReference>
<dbReference type="GO" id="GO:0016137">
    <property type="term" value="P:glycoside metabolic process"/>
    <property type="evidence" value="ECO:0007669"/>
    <property type="project" value="UniProtKB-ARBA"/>
</dbReference>
<organism evidence="2 3">
    <name type="scientific">Kribbella flavida (strain DSM 17836 / JCM 10339 / NBRC 14399)</name>
    <dbReference type="NCBI Taxonomy" id="479435"/>
    <lineage>
        <taxon>Bacteria</taxon>
        <taxon>Bacillati</taxon>
        <taxon>Actinomycetota</taxon>
        <taxon>Actinomycetes</taxon>
        <taxon>Propionibacteriales</taxon>
        <taxon>Kribbellaceae</taxon>
        <taxon>Kribbella</taxon>
    </lineage>
</organism>
<dbReference type="Pfam" id="PF02585">
    <property type="entry name" value="PIG-L"/>
    <property type="match status" value="1"/>
</dbReference>
<evidence type="ECO:0000313" key="3">
    <source>
        <dbReference type="Proteomes" id="UP000007967"/>
    </source>
</evidence>
<dbReference type="HOGENOM" id="CLU_049311_3_3_11"/>
<dbReference type="InterPro" id="IPR003737">
    <property type="entry name" value="GlcNAc_PI_deacetylase-related"/>
</dbReference>
<dbReference type="OrthoDB" id="3514174at2"/>
<reference evidence="3" key="1">
    <citation type="submission" date="2009-09" db="EMBL/GenBank/DDBJ databases">
        <title>The complete genome of Kribbella flavida DSM 17836.</title>
        <authorList>
            <consortium name="US DOE Joint Genome Institute (JGI-PGF)"/>
            <person name="Lucas S."/>
            <person name="Copeland A."/>
            <person name="Lapidus A."/>
            <person name="Glavina del Rio T."/>
            <person name="Dalin E."/>
            <person name="Tice H."/>
            <person name="Bruce D."/>
            <person name="Goodwin L."/>
            <person name="Pitluck S."/>
            <person name="Kyrpides N."/>
            <person name="Mavromatis K."/>
            <person name="Ivanova N."/>
            <person name="Saunders E."/>
            <person name="Brettin T."/>
            <person name="Detter J.C."/>
            <person name="Han C."/>
            <person name="Larimer F."/>
            <person name="Land M."/>
            <person name="Hauser L."/>
            <person name="Markowitz V."/>
            <person name="Cheng J.-F."/>
            <person name="Hugenholtz P."/>
            <person name="Woyke T."/>
            <person name="Wu D."/>
            <person name="Pukall R."/>
            <person name="Klenk H.-P."/>
            <person name="Eisen J.A."/>
        </authorList>
    </citation>
    <scope>NUCLEOTIDE SEQUENCE [LARGE SCALE GENOMIC DNA]</scope>
    <source>
        <strain evidence="3">DSM 17836 / JCM 10339 / NBRC 14399</strain>
    </source>
</reference>
<accession>D2PWS1</accession>
<protein>
    <submittedName>
        <fullName evidence="2">LmbE family protein</fullName>
    </submittedName>
</protein>
<name>D2PWS1_KRIFD</name>
<keyword evidence="3" id="KW-1185">Reference proteome</keyword>
<dbReference type="eggNOG" id="COG2120">
    <property type="taxonomic scope" value="Bacteria"/>
</dbReference>
<dbReference type="EMBL" id="CP001736">
    <property type="protein sequence ID" value="ADB33540.1"/>
    <property type="molecule type" value="Genomic_DNA"/>
</dbReference>
<reference evidence="2 3" key="2">
    <citation type="journal article" date="2010" name="Stand. Genomic Sci.">
        <title>Complete genome sequence of Kribbella flavida type strain (IFO 14399).</title>
        <authorList>
            <person name="Pukall R."/>
            <person name="Lapidus A."/>
            <person name="Glavina Del Rio T."/>
            <person name="Copeland A."/>
            <person name="Tice H."/>
            <person name="Cheng J.-F."/>
            <person name="Lucas S."/>
            <person name="Chen F."/>
            <person name="Nolan M."/>
            <person name="LaButti K."/>
            <person name="Pati A."/>
            <person name="Ivanova N."/>
            <person name="Mavrommatis K."/>
            <person name="Mikhailova N."/>
            <person name="Pitluck S."/>
            <person name="Bruce D."/>
            <person name="Goodwin L."/>
            <person name="Land M."/>
            <person name="Hauser L."/>
            <person name="Chang Y.-J."/>
            <person name="Jeffries C.D."/>
            <person name="Chen A."/>
            <person name="Palaniappan K."/>
            <person name="Chain P."/>
            <person name="Rohde M."/>
            <person name="Goeker M."/>
            <person name="Bristow J."/>
            <person name="Eisen J.A."/>
            <person name="Markowitz V."/>
            <person name="Hugenholtz P."/>
            <person name="Kyrpides N.C."/>
            <person name="Klenk H.-P."/>
            <person name="Brettin T."/>
        </authorList>
    </citation>
    <scope>NUCLEOTIDE SEQUENCE [LARGE SCALE GENOMIC DNA]</scope>
    <source>
        <strain evidence="3">DSM 17836 / JCM 10339 / NBRC 14399</strain>
    </source>
</reference>
<evidence type="ECO:0000313" key="2">
    <source>
        <dbReference type="EMBL" id="ADB33540.1"/>
    </source>
</evidence>
<dbReference type="STRING" id="479435.Kfla_4513"/>
<dbReference type="RefSeq" id="WP_012922094.1">
    <property type="nucleotide sequence ID" value="NC_013729.1"/>
</dbReference>
<evidence type="ECO:0000256" key="1">
    <source>
        <dbReference type="ARBA" id="ARBA00022833"/>
    </source>
</evidence>
<gene>
    <name evidence="2" type="ordered locus">Kfla_4513</name>
</gene>
<dbReference type="AlphaFoldDB" id="D2PWS1"/>
<dbReference type="InterPro" id="IPR024078">
    <property type="entry name" value="LmbE-like_dom_sf"/>
</dbReference>
<sequence>MRYVCVFAHPDDEMRCLGTLLRLHEAGHEIAFVTLTAGDKGLPFHPPDQQAKAAEIRAVEMRSVAAEFDAGYVCLDREDGFAFEDAQLRRDMITVLRQLRAEVVFTHWTTDYNPDHALTAKLVTDGALLAPLASFAPGTAPLPAAPRIWYVDPGPGHCFEATHFVAYSPVHADRKAALIRRHRSQMEVMRELSGEDYADHLLEYDRVTGRRLMAGPAEAFRPCLTERRIPWPSDLPGRLG</sequence>
<keyword evidence="1" id="KW-0862">Zinc</keyword>